<evidence type="ECO:0000256" key="1">
    <source>
        <dbReference type="ARBA" id="ARBA00005964"/>
    </source>
</evidence>
<dbReference type="InParanoid" id="A0A1V8TMN8"/>
<comment type="similarity">
    <text evidence="1 3">Belongs to the type-B carboxylesterase/lipase family.</text>
</comment>
<gene>
    <name evidence="6" type="ORF">B0A48_03163</name>
</gene>
<keyword evidence="7" id="KW-1185">Reference proteome</keyword>
<dbReference type="EMBL" id="NAJO01000005">
    <property type="protein sequence ID" value="OQO12521.1"/>
    <property type="molecule type" value="Genomic_DNA"/>
</dbReference>
<dbReference type="PANTHER" id="PTHR43918">
    <property type="entry name" value="ACETYLCHOLINESTERASE"/>
    <property type="match status" value="1"/>
</dbReference>
<dbReference type="PROSITE" id="PS00941">
    <property type="entry name" value="CARBOXYLESTERASE_B_2"/>
    <property type="match status" value="1"/>
</dbReference>
<dbReference type="InterPro" id="IPR002018">
    <property type="entry name" value="CarbesteraseB"/>
</dbReference>
<organism evidence="6 7">
    <name type="scientific">Cryoendolithus antarcticus</name>
    <dbReference type="NCBI Taxonomy" id="1507870"/>
    <lineage>
        <taxon>Eukaryota</taxon>
        <taxon>Fungi</taxon>
        <taxon>Dikarya</taxon>
        <taxon>Ascomycota</taxon>
        <taxon>Pezizomycotina</taxon>
        <taxon>Dothideomycetes</taxon>
        <taxon>Dothideomycetidae</taxon>
        <taxon>Cladosporiales</taxon>
        <taxon>Cladosporiaceae</taxon>
        <taxon>Cryoendolithus</taxon>
    </lineage>
</organism>
<dbReference type="SUPFAM" id="SSF53474">
    <property type="entry name" value="alpha/beta-Hydrolases"/>
    <property type="match status" value="1"/>
</dbReference>
<feature type="region of interest" description="Disordered" evidence="4">
    <location>
        <begin position="45"/>
        <end position="103"/>
    </location>
</feature>
<name>A0A1V8TMN8_9PEZI</name>
<dbReference type="EC" id="3.1.1.-" evidence="3"/>
<dbReference type="GO" id="GO:0052689">
    <property type="term" value="F:carboxylic ester hydrolase activity"/>
    <property type="evidence" value="ECO:0007669"/>
    <property type="project" value="TreeGrafter"/>
</dbReference>
<feature type="domain" description="Carboxylesterase type B" evidence="5">
    <location>
        <begin position="439"/>
        <end position="530"/>
    </location>
</feature>
<dbReference type="Gene3D" id="3.40.50.1820">
    <property type="entry name" value="alpha/beta hydrolase"/>
    <property type="match status" value="2"/>
</dbReference>
<evidence type="ECO:0000256" key="2">
    <source>
        <dbReference type="ARBA" id="ARBA00022801"/>
    </source>
</evidence>
<evidence type="ECO:0000256" key="4">
    <source>
        <dbReference type="SAM" id="MobiDB-lite"/>
    </source>
</evidence>
<dbReference type="InterPro" id="IPR019826">
    <property type="entry name" value="Carboxylesterase_B_AS"/>
</dbReference>
<sequence length="576" mass="63432">MPFKMPSRPSKEVIVIPYSGERPSCVGIAYIAPLQSVSTYIAPPAKPKRQAKNPFSDDSDADTLVGDEEEDDMRAAVRNSDLADGFVRPVTPNQGDNHNPWSSYWDLPRDHPVFLLSDETREKLMKKGVDPVMRAKYDKSRGKLGNQKKGFFTSPANAFNQDVLEFNLGGLNTTGRISEDCLTLSVWAPTSPSHRPRGTDRHRRGWPVIIFSYGGGFSTGGQDIPYQIPTQWVERTQDHIVLVPNFRSNIFGYPSAPGLLQQNLGTLDIRTVVEWAKRNIAAFGGDPEHMILWGQSSGSMSIDWYTFGFYDDPIVTGVIEDSGTGFTGGFTRPESDTSNFTYVAENVGCAGYGEDSTGLLACMRKADALVINDFVEKVQRAGQLVFYFVPVVDEQLQFANITERALQGKQAKIPAIIGTNLQDGLAFVQPYSADNPDYATGAIYDDLLFFCPATQSTALRDRTGQQTYRFMYAGNFTNVSPRFWLGAYHGSEQPLIFGTHPNYRGNSSHLEYETSAAMQDAWVAFARDGAAGLKAMGWKEHNVGQANIREFGAGVPARDISLAEREAKCLATPAAG</sequence>
<dbReference type="InterPro" id="IPR050654">
    <property type="entry name" value="AChE-related_enzymes"/>
</dbReference>
<dbReference type="Proteomes" id="UP000192596">
    <property type="component" value="Unassembled WGS sequence"/>
</dbReference>
<dbReference type="InterPro" id="IPR029058">
    <property type="entry name" value="AB_hydrolase_fold"/>
</dbReference>
<evidence type="ECO:0000313" key="7">
    <source>
        <dbReference type="Proteomes" id="UP000192596"/>
    </source>
</evidence>
<comment type="caution">
    <text evidence="6">The sequence shown here is derived from an EMBL/GenBank/DDBJ whole genome shotgun (WGS) entry which is preliminary data.</text>
</comment>
<evidence type="ECO:0000256" key="3">
    <source>
        <dbReference type="RuleBase" id="RU361235"/>
    </source>
</evidence>
<evidence type="ECO:0000259" key="5">
    <source>
        <dbReference type="Pfam" id="PF00135"/>
    </source>
</evidence>
<dbReference type="PROSITE" id="PS00122">
    <property type="entry name" value="CARBOXYLESTERASE_B_1"/>
    <property type="match status" value="1"/>
</dbReference>
<protein>
    <recommendedName>
        <fullName evidence="3">Carboxylic ester hydrolase</fullName>
        <ecNumber evidence="3">3.1.1.-</ecNumber>
    </recommendedName>
</protein>
<dbReference type="PANTHER" id="PTHR43918:SF4">
    <property type="entry name" value="CARBOXYLIC ESTER HYDROLASE"/>
    <property type="match status" value="1"/>
</dbReference>
<dbReference type="OrthoDB" id="408631at2759"/>
<feature type="domain" description="Carboxylesterase type B" evidence="5">
    <location>
        <begin position="172"/>
        <end position="429"/>
    </location>
</feature>
<feature type="compositionally biased region" description="Polar residues" evidence="4">
    <location>
        <begin position="91"/>
        <end position="102"/>
    </location>
</feature>
<dbReference type="AlphaFoldDB" id="A0A1V8TMN8"/>
<proteinExistence type="inferred from homology"/>
<feature type="compositionally biased region" description="Acidic residues" evidence="4">
    <location>
        <begin position="57"/>
        <end position="72"/>
    </location>
</feature>
<evidence type="ECO:0000313" key="6">
    <source>
        <dbReference type="EMBL" id="OQO12521.1"/>
    </source>
</evidence>
<accession>A0A1V8TMN8</accession>
<keyword evidence="2 3" id="KW-0378">Hydrolase</keyword>
<dbReference type="Pfam" id="PF00135">
    <property type="entry name" value="COesterase"/>
    <property type="match status" value="2"/>
</dbReference>
<dbReference type="InterPro" id="IPR019819">
    <property type="entry name" value="Carboxylesterase_B_CS"/>
</dbReference>
<dbReference type="STRING" id="1507870.A0A1V8TMN8"/>
<reference evidence="7" key="1">
    <citation type="submission" date="2017-03" db="EMBL/GenBank/DDBJ databases">
        <title>Genomes of endolithic fungi from Antarctica.</title>
        <authorList>
            <person name="Coleine C."/>
            <person name="Masonjones S."/>
            <person name="Stajich J.E."/>
        </authorList>
    </citation>
    <scope>NUCLEOTIDE SEQUENCE [LARGE SCALE GENOMIC DNA]</scope>
    <source>
        <strain evidence="7">CCFEE 5527</strain>
    </source>
</reference>